<feature type="compositionally biased region" description="Basic and acidic residues" evidence="1">
    <location>
        <begin position="37"/>
        <end position="46"/>
    </location>
</feature>
<dbReference type="AlphaFoldDB" id="A0A644Z3A0"/>
<organism evidence="2">
    <name type="scientific">bioreactor metagenome</name>
    <dbReference type="NCBI Taxonomy" id="1076179"/>
    <lineage>
        <taxon>unclassified sequences</taxon>
        <taxon>metagenomes</taxon>
        <taxon>ecological metagenomes</taxon>
    </lineage>
</organism>
<evidence type="ECO:0000313" key="2">
    <source>
        <dbReference type="EMBL" id="MPM35360.1"/>
    </source>
</evidence>
<proteinExistence type="predicted"/>
<feature type="region of interest" description="Disordered" evidence="1">
    <location>
        <begin position="34"/>
        <end position="57"/>
    </location>
</feature>
<name>A0A644Z3A0_9ZZZZ</name>
<protein>
    <submittedName>
        <fullName evidence="2">Uncharacterized protein</fullName>
    </submittedName>
</protein>
<evidence type="ECO:0000256" key="1">
    <source>
        <dbReference type="SAM" id="MobiDB-lite"/>
    </source>
</evidence>
<dbReference type="EMBL" id="VSSQ01007262">
    <property type="protein sequence ID" value="MPM35360.1"/>
    <property type="molecule type" value="Genomic_DNA"/>
</dbReference>
<reference evidence="2" key="1">
    <citation type="submission" date="2019-08" db="EMBL/GenBank/DDBJ databases">
        <authorList>
            <person name="Kucharzyk K."/>
            <person name="Murdoch R.W."/>
            <person name="Higgins S."/>
            <person name="Loffler F."/>
        </authorList>
    </citation>
    <scope>NUCLEOTIDE SEQUENCE</scope>
</reference>
<sequence>MPFEERFDESIKLPKPEHFVNHADIGIVSKSFKGKRGGIDLRDGRTSHGSGGRRRGG</sequence>
<comment type="caution">
    <text evidence="2">The sequence shown here is derived from an EMBL/GenBank/DDBJ whole genome shotgun (WGS) entry which is preliminary data.</text>
</comment>
<accession>A0A644Z3A0</accession>
<gene>
    <name evidence="2" type="ORF">SDC9_81951</name>
</gene>